<keyword evidence="3" id="KW-1185">Reference proteome</keyword>
<proteinExistence type="predicted"/>
<evidence type="ECO:0000313" key="3">
    <source>
        <dbReference type="Proteomes" id="UP000019365"/>
    </source>
</evidence>
<organism evidence="2 3">
    <name type="scientific">Ruminococcus flavefaciens 007c</name>
    <dbReference type="NCBI Taxonomy" id="1341157"/>
    <lineage>
        <taxon>Bacteria</taxon>
        <taxon>Bacillati</taxon>
        <taxon>Bacillota</taxon>
        <taxon>Clostridia</taxon>
        <taxon>Eubacteriales</taxon>
        <taxon>Oscillospiraceae</taxon>
        <taxon>Ruminococcus</taxon>
    </lineage>
</organism>
<name>W7UPM7_RUMFL</name>
<dbReference type="eggNOG" id="COG0456">
    <property type="taxonomic scope" value="Bacteria"/>
</dbReference>
<comment type="caution">
    <text evidence="2">The sequence shown here is derived from an EMBL/GenBank/DDBJ whole genome shotgun (WGS) entry which is preliminary data.</text>
</comment>
<gene>
    <name evidence="2" type="ORF">RF007C_06930</name>
</gene>
<dbReference type="SUPFAM" id="SSF55729">
    <property type="entry name" value="Acyl-CoA N-acyltransferases (Nat)"/>
    <property type="match status" value="1"/>
</dbReference>
<protein>
    <recommendedName>
        <fullName evidence="1">N-acetyltransferase domain-containing protein</fullName>
    </recommendedName>
</protein>
<dbReference type="InterPro" id="IPR000182">
    <property type="entry name" value="GNAT_dom"/>
</dbReference>
<dbReference type="Pfam" id="PF00583">
    <property type="entry name" value="Acetyltransf_1"/>
    <property type="match status" value="1"/>
</dbReference>
<evidence type="ECO:0000313" key="2">
    <source>
        <dbReference type="EMBL" id="EWM53414.1"/>
    </source>
</evidence>
<dbReference type="PATRIC" id="fig|1341157.4.peg.1818"/>
<sequence>MIHLVKVNGGNIYDILSLNVEESQKSFVSDNKTSLAEAYAAVTGGGHVFPFGIYDDDTPVGFVMIGFGTDEYWEDHPGVAEDNYNIWRFMIDFRYQNKGFGRAAMKLILDFVRTYPCGKADKCWISYEPENTVAEKLYSSFGFEPNGETDGNEIVAVLNL</sequence>
<dbReference type="Proteomes" id="UP000019365">
    <property type="component" value="Unassembled WGS sequence"/>
</dbReference>
<dbReference type="RefSeq" id="WP_037299256.1">
    <property type="nucleotide sequence ID" value="NZ_ATAX01000025.1"/>
</dbReference>
<accession>W7UPM7</accession>
<dbReference type="Gene3D" id="3.40.630.30">
    <property type="match status" value="1"/>
</dbReference>
<dbReference type="EMBL" id="ATAX01000025">
    <property type="protein sequence ID" value="EWM53414.1"/>
    <property type="molecule type" value="Genomic_DNA"/>
</dbReference>
<feature type="domain" description="N-acetyltransferase" evidence="1">
    <location>
        <begin position="2"/>
        <end position="160"/>
    </location>
</feature>
<reference evidence="2 3" key="1">
    <citation type="journal article" date="2014" name="PLoS ONE">
        <title>Rumen cellulosomics: divergent fiber-degrading strategies revealed by comparative genome-wide analysis of six ruminococcal strains.</title>
        <authorList>
            <person name="Dassa B."/>
            <person name="Borovok I."/>
            <person name="Ruimy-Israeli V."/>
            <person name="Lamed R."/>
            <person name="Flint H.J."/>
            <person name="Duncan S.H."/>
            <person name="Henrissat B."/>
            <person name="Coutinho P."/>
            <person name="Morrison M."/>
            <person name="Mosoni P."/>
            <person name="Yeoman C.J."/>
            <person name="White B.A."/>
            <person name="Bayer E.A."/>
        </authorList>
    </citation>
    <scope>NUCLEOTIDE SEQUENCE [LARGE SCALE GENOMIC DNA]</scope>
    <source>
        <strain evidence="2 3">007c</strain>
    </source>
</reference>
<dbReference type="CDD" id="cd04301">
    <property type="entry name" value="NAT_SF"/>
    <property type="match status" value="1"/>
</dbReference>
<dbReference type="GO" id="GO:0016747">
    <property type="term" value="F:acyltransferase activity, transferring groups other than amino-acyl groups"/>
    <property type="evidence" value="ECO:0007669"/>
    <property type="project" value="InterPro"/>
</dbReference>
<dbReference type="PROSITE" id="PS51186">
    <property type="entry name" value="GNAT"/>
    <property type="match status" value="1"/>
</dbReference>
<dbReference type="AlphaFoldDB" id="W7UPM7"/>
<evidence type="ECO:0000259" key="1">
    <source>
        <dbReference type="PROSITE" id="PS51186"/>
    </source>
</evidence>
<dbReference type="OrthoDB" id="9127144at2"/>
<dbReference type="InterPro" id="IPR016181">
    <property type="entry name" value="Acyl_CoA_acyltransferase"/>
</dbReference>